<dbReference type="EMBL" id="LDJM01000001">
    <property type="protein sequence ID" value="KRG79719.1"/>
    <property type="molecule type" value="Genomic_DNA"/>
</dbReference>
<dbReference type="Pfam" id="PF13376">
    <property type="entry name" value="OmdA"/>
    <property type="match status" value="1"/>
</dbReference>
<dbReference type="Proteomes" id="UP000050956">
    <property type="component" value="Unassembled WGS sequence"/>
</dbReference>
<protein>
    <recommendedName>
        <fullName evidence="1">YdhG-like domain-containing protein</fullName>
    </recommendedName>
</protein>
<dbReference type="OrthoDB" id="7619808at2"/>
<keyword evidence="3" id="KW-1185">Reference proteome</keyword>
<evidence type="ECO:0000313" key="2">
    <source>
        <dbReference type="EMBL" id="KRG79719.1"/>
    </source>
</evidence>
<accession>A0A0R0DML2</accession>
<proteinExistence type="predicted"/>
<gene>
    <name evidence="2" type="ORF">ABB30_00070</name>
</gene>
<sequence length="193" mass="21196">MASTDARIDAYIANAAAFAQPVLRQIRTWVHAGCPEVEEAIKWGMPSFLYRGKLMCGMAAFKQHASLGFWGHGDAAGNEGMGQYGKLTGLEQLPDAASFQAALQAAMARIDAGGKRSAGKPRAALHMPDDLHQALAADARAQAGFQALAASYQREYIQWITEAKREATRRQRITQALQWLAEGKKRNWKYDNC</sequence>
<comment type="caution">
    <text evidence="2">The sequence shown here is derived from an EMBL/GenBank/DDBJ whole genome shotgun (WGS) entry which is preliminary data.</text>
</comment>
<dbReference type="InterPro" id="IPR014922">
    <property type="entry name" value="YdhG-like"/>
</dbReference>
<feature type="domain" description="YdhG-like" evidence="1">
    <location>
        <begin position="20"/>
        <end position="74"/>
    </location>
</feature>
<dbReference type="STRING" id="336566.ABB30_00070"/>
<organism evidence="2 3">
    <name type="scientific">Stenotrophomonas ginsengisoli</name>
    <dbReference type="NCBI Taxonomy" id="336566"/>
    <lineage>
        <taxon>Bacteria</taxon>
        <taxon>Pseudomonadati</taxon>
        <taxon>Pseudomonadota</taxon>
        <taxon>Gammaproteobacteria</taxon>
        <taxon>Lysobacterales</taxon>
        <taxon>Lysobacteraceae</taxon>
        <taxon>Stenotrophomonas</taxon>
    </lineage>
</organism>
<dbReference type="AlphaFoldDB" id="A0A0R0DML2"/>
<evidence type="ECO:0000313" key="3">
    <source>
        <dbReference type="Proteomes" id="UP000050956"/>
    </source>
</evidence>
<dbReference type="Pfam" id="PF08818">
    <property type="entry name" value="DUF1801"/>
    <property type="match status" value="1"/>
</dbReference>
<dbReference type="Gene3D" id="3.90.1150.200">
    <property type="match status" value="1"/>
</dbReference>
<dbReference type="SUPFAM" id="SSF159888">
    <property type="entry name" value="YdhG-like"/>
    <property type="match status" value="1"/>
</dbReference>
<name>A0A0R0DML2_9GAMM</name>
<dbReference type="PATRIC" id="fig|336566.3.peg.14"/>
<reference evidence="2 3" key="1">
    <citation type="submission" date="2015-05" db="EMBL/GenBank/DDBJ databases">
        <title>Genome sequencing and analysis of members of genus Stenotrophomonas.</title>
        <authorList>
            <person name="Patil P.P."/>
            <person name="Midha S."/>
            <person name="Patil P.B."/>
        </authorList>
    </citation>
    <scope>NUCLEOTIDE SEQUENCE [LARGE SCALE GENOMIC DNA]</scope>
    <source>
        <strain evidence="2 3">DSM 24757</strain>
    </source>
</reference>
<evidence type="ECO:0000259" key="1">
    <source>
        <dbReference type="Pfam" id="PF08818"/>
    </source>
</evidence>
<dbReference type="RefSeq" id="WP_057636219.1">
    <property type="nucleotide sequence ID" value="NZ_LDJM01000001.1"/>
</dbReference>